<dbReference type="KEGG" id="lgi:LOTGIDRAFT_155082"/>
<feature type="region of interest" description="Disordered" evidence="1">
    <location>
        <begin position="38"/>
        <end position="86"/>
    </location>
</feature>
<dbReference type="CTD" id="20236570"/>
<name>V3ZSP1_LOTGI</name>
<dbReference type="RefSeq" id="XP_009063836.1">
    <property type="nucleotide sequence ID" value="XM_009065588.1"/>
</dbReference>
<dbReference type="PANTHER" id="PTHR21532">
    <property type="entry name" value="PHOSPHODIESTERASE HL"/>
    <property type="match status" value="1"/>
</dbReference>
<gene>
    <name evidence="2" type="ORF">LOTGIDRAFT_155082</name>
</gene>
<dbReference type="AlphaFoldDB" id="V3ZSP1"/>
<dbReference type="GO" id="GO:0005930">
    <property type="term" value="C:axoneme"/>
    <property type="evidence" value="ECO:0007669"/>
    <property type="project" value="TreeGrafter"/>
</dbReference>
<keyword evidence="3" id="KW-1185">Reference proteome</keyword>
<feature type="compositionally biased region" description="Basic and acidic residues" evidence="1">
    <location>
        <begin position="63"/>
        <end position="86"/>
    </location>
</feature>
<evidence type="ECO:0000256" key="1">
    <source>
        <dbReference type="SAM" id="MobiDB-lite"/>
    </source>
</evidence>
<evidence type="ECO:0000313" key="3">
    <source>
        <dbReference type="Proteomes" id="UP000030746"/>
    </source>
</evidence>
<dbReference type="EMBL" id="KB203274">
    <property type="protein sequence ID" value="ESO85595.1"/>
    <property type="molecule type" value="Genomic_DNA"/>
</dbReference>
<dbReference type="PANTHER" id="PTHR21532:SF0">
    <property type="entry name" value="CILIA- AND FLAGELLA-ASSOCIATED PROTEIN 36"/>
    <property type="match status" value="1"/>
</dbReference>
<dbReference type="OMA" id="NGPIWNA"/>
<dbReference type="HOGENOM" id="CLU_2239653_0_0_1"/>
<evidence type="ECO:0000313" key="2">
    <source>
        <dbReference type="EMBL" id="ESO85595.1"/>
    </source>
</evidence>
<dbReference type="GeneID" id="20236570"/>
<dbReference type="Proteomes" id="UP000030746">
    <property type="component" value="Unassembled WGS sequence"/>
</dbReference>
<organism evidence="2 3">
    <name type="scientific">Lottia gigantea</name>
    <name type="common">Giant owl limpet</name>
    <dbReference type="NCBI Taxonomy" id="225164"/>
    <lineage>
        <taxon>Eukaryota</taxon>
        <taxon>Metazoa</taxon>
        <taxon>Spiralia</taxon>
        <taxon>Lophotrochozoa</taxon>
        <taxon>Mollusca</taxon>
        <taxon>Gastropoda</taxon>
        <taxon>Patellogastropoda</taxon>
        <taxon>Lottioidea</taxon>
        <taxon>Lottiidae</taxon>
        <taxon>Lottia</taxon>
    </lineage>
</organism>
<dbReference type="InterPro" id="IPR038888">
    <property type="entry name" value="CFAP36"/>
</dbReference>
<dbReference type="GO" id="GO:0097546">
    <property type="term" value="C:ciliary base"/>
    <property type="evidence" value="ECO:0007669"/>
    <property type="project" value="TreeGrafter"/>
</dbReference>
<dbReference type="OrthoDB" id="272687at2759"/>
<reference evidence="2 3" key="1">
    <citation type="journal article" date="2013" name="Nature">
        <title>Insights into bilaterian evolution from three spiralian genomes.</title>
        <authorList>
            <person name="Simakov O."/>
            <person name="Marletaz F."/>
            <person name="Cho S.J."/>
            <person name="Edsinger-Gonzales E."/>
            <person name="Havlak P."/>
            <person name="Hellsten U."/>
            <person name="Kuo D.H."/>
            <person name="Larsson T."/>
            <person name="Lv J."/>
            <person name="Arendt D."/>
            <person name="Savage R."/>
            <person name="Osoegawa K."/>
            <person name="de Jong P."/>
            <person name="Grimwood J."/>
            <person name="Chapman J.A."/>
            <person name="Shapiro H."/>
            <person name="Aerts A."/>
            <person name="Otillar R.P."/>
            <person name="Terry A.Y."/>
            <person name="Boore J.L."/>
            <person name="Grigoriev I.V."/>
            <person name="Lindberg D.R."/>
            <person name="Seaver E.C."/>
            <person name="Weisblat D.A."/>
            <person name="Putnam N.H."/>
            <person name="Rokhsar D.S."/>
        </authorList>
    </citation>
    <scope>NUCLEOTIDE SEQUENCE [LARGE SCALE GENOMIC DNA]</scope>
</reference>
<sequence length="105" mass="12241">MAQGGRHSRQATMQNLSEEEMKKRFEFLKEQRDKLVEMKRKERSKTLQTAEKSYPKRPSSARVAKEAMRLSHVPEKKSVNPDDEKKLAMRRAIASRIKSKVIGEK</sequence>
<accession>V3ZSP1</accession>
<proteinExistence type="predicted"/>
<protein>
    <submittedName>
        <fullName evidence="2">Uncharacterized protein</fullName>
    </submittedName>
</protein>